<dbReference type="InterPro" id="IPR006671">
    <property type="entry name" value="Cyclin_N"/>
</dbReference>
<name>A0A5D2NN29_GOSTO</name>
<dbReference type="InterPro" id="IPR039361">
    <property type="entry name" value="Cyclin"/>
</dbReference>
<dbReference type="InterPro" id="IPR013763">
    <property type="entry name" value="Cyclin-like_dom"/>
</dbReference>
<evidence type="ECO:0000313" key="8">
    <source>
        <dbReference type="EMBL" id="TYI04505.1"/>
    </source>
</evidence>
<feature type="domain" description="Cyclin C-terminal" evidence="7">
    <location>
        <begin position="151"/>
        <end position="265"/>
    </location>
</feature>
<protein>
    <recommendedName>
        <fullName evidence="10">Cyclin-like domain-containing protein</fullName>
    </recommendedName>
</protein>
<dbReference type="SMART" id="SM00385">
    <property type="entry name" value="CYCLIN"/>
    <property type="match status" value="1"/>
</dbReference>
<organism evidence="8 9">
    <name type="scientific">Gossypium tomentosum</name>
    <name type="common">Hawaiian cotton</name>
    <name type="synonym">Gossypium sandvicense</name>
    <dbReference type="NCBI Taxonomy" id="34277"/>
    <lineage>
        <taxon>Eukaryota</taxon>
        <taxon>Viridiplantae</taxon>
        <taxon>Streptophyta</taxon>
        <taxon>Embryophyta</taxon>
        <taxon>Tracheophyta</taxon>
        <taxon>Spermatophyta</taxon>
        <taxon>Magnoliopsida</taxon>
        <taxon>eudicotyledons</taxon>
        <taxon>Gunneridae</taxon>
        <taxon>Pentapetalae</taxon>
        <taxon>rosids</taxon>
        <taxon>malvids</taxon>
        <taxon>Malvales</taxon>
        <taxon>Malvaceae</taxon>
        <taxon>Malvoideae</taxon>
        <taxon>Gossypium</taxon>
    </lineage>
</organism>
<evidence type="ECO:0000256" key="4">
    <source>
        <dbReference type="ARBA" id="ARBA00023306"/>
    </source>
</evidence>
<reference evidence="8 9" key="1">
    <citation type="submission" date="2019-07" db="EMBL/GenBank/DDBJ databases">
        <title>WGS assembly of Gossypium tomentosum.</title>
        <authorList>
            <person name="Chen Z.J."/>
            <person name="Sreedasyam A."/>
            <person name="Ando A."/>
            <person name="Song Q."/>
            <person name="De L."/>
            <person name="Hulse-Kemp A."/>
            <person name="Ding M."/>
            <person name="Ye W."/>
            <person name="Kirkbride R."/>
            <person name="Jenkins J."/>
            <person name="Plott C."/>
            <person name="Lovell J."/>
            <person name="Lin Y.-M."/>
            <person name="Vaughn R."/>
            <person name="Liu B."/>
            <person name="Li W."/>
            <person name="Simpson S."/>
            <person name="Scheffler B."/>
            <person name="Saski C."/>
            <person name="Grover C."/>
            <person name="Hu G."/>
            <person name="Conover J."/>
            <person name="Carlson J."/>
            <person name="Shu S."/>
            <person name="Boston L."/>
            <person name="Williams M."/>
            <person name="Peterson D."/>
            <person name="Mcgee K."/>
            <person name="Jones D."/>
            <person name="Wendel J."/>
            <person name="Stelly D."/>
            <person name="Grimwood J."/>
            <person name="Schmutz J."/>
        </authorList>
    </citation>
    <scope>NUCLEOTIDE SEQUENCE [LARGE SCALE GENOMIC DNA]</scope>
    <source>
        <strain evidence="8">7179.01</strain>
    </source>
</reference>
<evidence type="ECO:0000256" key="1">
    <source>
        <dbReference type="ARBA" id="ARBA00009065"/>
    </source>
</evidence>
<evidence type="ECO:0008006" key="10">
    <source>
        <dbReference type="Google" id="ProtNLM"/>
    </source>
</evidence>
<evidence type="ECO:0000256" key="2">
    <source>
        <dbReference type="ARBA" id="ARBA00022618"/>
    </source>
</evidence>
<accession>A0A5D2NN29</accession>
<keyword evidence="9" id="KW-1185">Reference proteome</keyword>
<dbReference type="EMBL" id="CM017619">
    <property type="protein sequence ID" value="TYI04505.1"/>
    <property type="molecule type" value="Genomic_DNA"/>
</dbReference>
<keyword evidence="2" id="KW-0132">Cell division</keyword>
<dbReference type="Proteomes" id="UP000322667">
    <property type="component" value="Chromosome A10"/>
</dbReference>
<dbReference type="Gene3D" id="1.10.472.10">
    <property type="entry name" value="Cyclin-like"/>
    <property type="match status" value="2"/>
</dbReference>
<evidence type="ECO:0000313" key="9">
    <source>
        <dbReference type="Proteomes" id="UP000322667"/>
    </source>
</evidence>
<keyword evidence="4" id="KW-0131">Cell cycle</keyword>
<dbReference type="SUPFAM" id="SSF47954">
    <property type="entry name" value="Cyclin-like"/>
    <property type="match status" value="2"/>
</dbReference>
<evidence type="ECO:0000259" key="7">
    <source>
        <dbReference type="SMART" id="SM01332"/>
    </source>
</evidence>
<proteinExistence type="inferred from homology"/>
<dbReference type="Pfam" id="PF00134">
    <property type="entry name" value="Cyclin_N"/>
    <property type="match status" value="1"/>
</dbReference>
<dbReference type="GO" id="GO:0051301">
    <property type="term" value="P:cell division"/>
    <property type="evidence" value="ECO:0007669"/>
    <property type="project" value="UniProtKB-KW"/>
</dbReference>
<dbReference type="Pfam" id="PF02984">
    <property type="entry name" value="Cyclin_C"/>
    <property type="match status" value="1"/>
</dbReference>
<dbReference type="FunFam" id="1.10.472.10:FF:000040">
    <property type="entry name" value="D6-type cyclin"/>
    <property type="match status" value="1"/>
</dbReference>
<dbReference type="InterPro" id="IPR036915">
    <property type="entry name" value="Cyclin-like_sf"/>
</dbReference>
<dbReference type="FunFam" id="1.10.472.10:FF:000060">
    <property type="entry name" value="D6-type cyclin"/>
    <property type="match status" value="1"/>
</dbReference>
<sequence>MEYFDLEDPFTTLKQHQFDTISTIFSSESNHMPCLNYLQCLKTSDFHVSFRQEALSLVFQAQYCCNLDPYTPYLAVTYMDRFISKQEIPQGNPWVLRLLVIACISLAAKMKDIHFCYSNFQREEGFIFDASAIQRMELLVLDALNWRMRIITPFSFICFFISLFELKDPPLIQALKDRATHIIFQAGNETNLLEFKPSTIAASALLMASHELLPLQFPSFKASILCCEFVNEEKLLICFNAVMEMVINEMYTISTSSTVTPISVLDCHCNKSETEMSEKKGIKRHKLIGFCSESKRVKMSHIQPCG</sequence>
<evidence type="ECO:0000259" key="6">
    <source>
        <dbReference type="SMART" id="SM00385"/>
    </source>
</evidence>
<dbReference type="SMART" id="SM01332">
    <property type="entry name" value="Cyclin_C"/>
    <property type="match status" value="1"/>
</dbReference>
<comment type="similarity">
    <text evidence="1">Belongs to the cyclin family. Cyclin D subfamily.</text>
</comment>
<dbReference type="PANTHER" id="PTHR10177">
    <property type="entry name" value="CYCLINS"/>
    <property type="match status" value="1"/>
</dbReference>
<keyword evidence="3 5" id="KW-0195">Cyclin</keyword>
<dbReference type="AlphaFoldDB" id="A0A5D2NN29"/>
<dbReference type="InterPro" id="IPR004367">
    <property type="entry name" value="Cyclin_C-dom"/>
</dbReference>
<evidence type="ECO:0000256" key="5">
    <source>
        <dbReference type="RuleBase" id="RU000383"/>
    </source>
</evidence>
<feature type="domain" description="Cyclin-like" evidence="6">
    <location>
        <begin position="56"/>
        <end position="142"/>
    </location>
</feature>
<dbReference type="CDD" id="cd20544">
    <property type="entry name" value="CYCLIN_AtCycD-like_rpt2"/>
    <property type="match status" value="1"/>
</dbReference>
<evidence type="ECO:0000256" key="3">
    <source>
        <dbReference type="ARBA" id="ARBA00023127"/>
    </source>
</evidence>
<gene>
    <name evidence="8" type="ORF">ES332_A10G023700v1</name>
</gene>